<keyword evidence="2" id="KW-0238">DNA-binding</keyword>
<dbReference type="Gene3D" id="3.40.50.880">
    <property type="match status" value="1"/>
</dbReference>
<accession>A0ABQ5ZNW4</accession>
<keyword evidence="1" id="KW-0805">Transcription regulation</keyword>
<evidence type="ECO:0000256" key="3">
    <source>
        <dbReference type="ARBA" id="ARBA00023163"/>
    </source>
</evidence>
<dbReference type="PANTHER" id="PTHR46796">
    <property type="entry name" value="HTH-TYPE TRANSCRIPTIONAL ACTIVATOR RHAS-RELATED"/>
    <property type="match status" value="1"/>
</dbReference>
<feature type="region of interest" description="Disordered" evidence="4">
    <location>
        <begin position="317"/>
        <end position="347"/>
    </location>
</feature>
<dbReference type="InterPro" id="IPR020449">
    <property type="entry name" value="Tscrpt_reg_AraC-type_HTH"/>
</dbReference>
<dbReference type="InterPro" id="IPR018062">
    <property type="entry name" value="HTH_AraC-typ_CS"/>
</dbReference>
<dbReference type="Pfam" id="PF01965">
    <property type="entry name" value="DJ-1_PfpI"/>
    <property type="match status" value="1"/>
</dbReference>
<keyword evidence="3" id="KW-0804">Transcription</keyword>
<dbReference type="InterPro" id="IPR018060">
    <property type="entry name" value="HTH_AraC"/>
</dbReference>
<comment type="caution">
    <text evidence="6">The sequence shown here is derived from an EMBL/GenBank/DDBJ whole genome shotgun (WGS) entry which is preliminary data.</text>
</comment>
<dbReference type="Pfam" id="PF12833">
    <property type="entry name" value="HTH_18"/>
    <property type="match status" value="1"/>
</dbReference>
<dbReference type="RefSeq" id="WP_244768742.1">
    <property type="nucleotide sequence ID" value="NZ_BSOP01000030.1"/>
</dbReference>
<dbReference type="SUPFAM" id="SSF52317">
    <property type="entry name" value="Class I glutamine amidotransferase-like"/>
    <property type="match status" value="1"/>
</dbReference>
<evidence type="ECO:0000256" key="1">
    <source>
        <dbReference type="ARBA" id="ARBA00023015"/>
    </source>
</evidence>
<keyword evidence="7" id="KW-1185">Reference proteome</keyword>
<feature type="domain" description="HTH araC/xylS-type" evidence="5">
    <location>
        <begin position="226"/>
        <end position="324"/>
    </location>
</feature>
<dbReference type="PRINTS" id="PR00032">
    <property type="entry name" value="HTHARAC"/>
</dbReference>
<evidence type="ECO:0000256" key="4">
    <source>
        <dbReference type="SAM" id="MobiDB-lite"/>
    </source>
</evidence>
<dbReference type="InterPro" id="IPR009057">
    <property type="entry name" value="Homeodomain-like_sf"/>
</dbReference>
<dbReference type="CDD" id="cd03136">
    <property type="entry name" value="GATase1_AraC_ArgR_like"/>
    <property type="match status" value="1"/>
</dbReference>
<reference evidence="7" key="1">
    <citation type="journal article" date="2019" name="Int. J. Syst. Evol. Microbiol.">
        <title>The Global Catalogue of Microorganisms (GCM) 10K type strain sequencing project: providing services to taxonomists for standard genome sequencing and annotation.</title>
        <authorList>
            <consortium name="The Broad Institute Genomics Platform"/>
            <consortium name="The Broad Institute Genome Sequencing Center for Infectious Disease"/>
            <person name="Wu L."/>
            <person name="Ma J."/>
        </authorList>
    </citation>
    <scope>NUCLEOTIDE SEQUENCE [LARGE SCALE GENOMIC DNA]</scope>
    <source>
        <strain evidence="7">NBRC 102122</strain>
    </source>
</reference>
<dbReference type="PANTHER" id="PTHR46796:SF6">
    <property type="entry name" value="ARAC SUBFAMILY"/>
    <property type="match status" value="1"/>
</dbReference>
<dbReference type="SMART" id="SM00342">
    <property type="entry name" value="HTH_ARAC"/>
    <property type="match status" value="1"/>
</dbReference>
<proteinExistence type="predicted"/>
<name>A0ABQ5ZNW4_9HYPH</name>
<dbReference type="SUPFAM" id="SSF46689">
    <property type="entry name" value="Homeodomain-like"/>
    <property type="match status" value="2"/>
</dbReference>
<protein>
    <submittedName>
        <fullName evidence="6">AraC family transcriptional regulator</fullName>
    </submittedName>
</protein>
<evidence type="ECO:0000313" key="7">
    <source>
        <dbReference type="Proteomes" id="UP001156702"/>
    </source>
</evidence>
<dbReference type="PROSITE" id="PS01124">
    <property type="entry name" value="HTH_ARAC_FAMILY_2"/>
    <property type="match status" value="1"/>
</dbReference>
<gene>
    <name evidence="6" type="ORF">GCM10007923_36180</name>
</gene>
<dbReference type="Proteomes" id="UP001156702">
    <property type="component" value="Unassembled WGS sequence"/>
</dbReference>
<sequence>MQQACTGDRFFTFYLLDGFALHGFSAAVEALRLANDVAGRPVYDWLAVTADGQPAVSSCGMRIAADRSLAEERDRLLRVAPPRCIVVCGGRMAPPPDRALEAWLRLCGRNRLALGSFASGLYPLARAGLTDGRRCAVHWEHFPDFSERFFTAKARQTAFEIDGSLYTCAGGNAPFDLFLRLIEADLGTDTVNRICEIALRERLRETGERQRLPLQARLGTDNAFLIRVIEQMEANLSEPLRLTALSPASGLSRRQMERLFRREMGRTPARYYLDLRLERAHLLLLTASQPIIEIAMACGFSTASHFSRTYRERYGCTPQQTRLAETARRRAGGRGNAPEMEHERHVA</sequence>
<dbReference type="InterPro" id="IPR050204">
    <property type="entry name" value="AraC_XylS_family_regulators"/>
</dbReference>
<dbReference type="PROSITE" id="PS00041">
    <property type="entry name" value="HTH_ARAC_FAMILY_1"/>
    <property type="match status" value="1"/>
</dbReference>
<evidence type="ECO:0000256" key="2">
    <source>
        <dbReference type="ARBA" id="ARBA00023125"/>
    </source>
</evidence>
<dbReference type="InterPro" id="IPR029062">
    <property type="entry name" value="Class_I_gatase-like"/>
</dbReference>
<dbReference type="Gene3D" id="1.10.10.60">
    <property type="entry name" value="Homeodomain-like"/>
    <property type="match status" value="1"/>
</dbReference>
<dbReference type="EMBL" id="BSOP01000030">
    <property type="protein sequence ID" value="GLR52404.1"/>
    <property type="molecule type" value="Genomic_DNA"/>
</dbReference>
<evidence type="ECO:0000313" key="6">
    <source>
        <dbReference type="EMBL" id="GLR52404.1"/>
    </source>
</evidence>
<evidence type="ECO:0000259" key="5">
    <source>
        <dbReference type="PROSITE" id="PS01124"/>
    </source>
</evidence>
<organism evidence="6 7">
    <name type="scientific">Shinella yambaruensis</name>
    <dbReference type="NCBI Taxonomy" id="415996"/>
    <lineage>
        <taxon>Bacteria</taxon>
        <taxon>Pseudomonadati</taxon>
        <taxon>Pseudomonadota</taxon>
        <taxon>Alphaproteobacteria</taxon>
        <taxon>Hyphomicrobiales</taxon>
        <taxon>Rhizobiaceae</taxon>
        <taxon>Shinella</taxon>
    </lineage>
</organism>
<dbReference type="InterPro" id="IPR002818">
    <property type="entry name" value="DJ-1/PfpI"/>
</dbReference>